<sequence>MFALAKTAIPKCLAGTRGYTARAVYVGNLGQATTVEKLHEAFGHCGNIVGIRLGSAPNGYRYGHIYFGVGEVPMENGVAKYDVNKDSTPEEIDEVESATNKALQVGAVELDGNTIFVRNSVNRRAGSSNPPGNDSQGPQRRNANNRSGLDREAEGYKRGFADGYRQGVKDAKNSEGI</sequence>
<dbReference type="OrthoDB" id="439808at2759"/>
<dbReference type="EMBL" id="JANBTW010000021">
    <property type="protein sequence ID" value="KAJ2678417.1"/>
    <property type="molecule type" value="Genomic_DNA"/>
</dbReference>
<reference evidence="3" key="1">
    <citation type="submission" date="2022-07" db="EMBL/GenBank/DDBJ databases">
        <title>Phylogenomic reconstructions and comparative analyses of Kickxellomycotina fungi.</title>
        <authorList>
            <person name="Reynolds N.K."/>
            <person name="Stajich J.E."/>
            <person name="Barry K."/>
            <person name="Grigoriev I.V."/>
            <person name="Crous P."/>
            <person name="Smith M.E."/>
        </authorList>
    </citation>
    <scope>NUCLEOTIDE SEQUENCE</scope>
    <source>
        <strain evidence="3">NRRL 3115</strain>
    </source>
</reference>
<dbReference type="Pfam" id="PF00076">
    <property type="entry name" value="RRM_1"/>
    <property type="match status" value="1"/>
</dbReference>
<accession>A0A9W8KZ47</accession>
<evidence type="ECO:0000313" key="3">
    <source>
        <dbReference type="EMBL" id="KAJ2678417.1"/>
    </source>
</evidence>
<evidence type="ECO:0000256" key="1">
    <source>
        <dbReference type="SAM" id="MobiDB-lite"/>
    </source>
</evidence>
<feature type="compositionally biased region" description="Basic and acidic residues" evidence="1">
    <location>
        <begin position="167"/>
        <end position="177"/>
    </location>
</feature>
<feature type="compositionally biased region" description="Polar residues" evidence="1">
    <location>
        <begin position="119"/>
        <end position="147"/>
    </location>
</feature>
<dbReference type="GO" id="GO:0003723">
    <property type="term" value="F:RNA binding"/>
    <property type="evidence" value="ECO:0007669"/>
    <property type="project" value="InterPro"/>
</dbReference>
<dbReference type="CDD" id="cd00590">
    <property type="entry name" value="RRM_SF"/>
    <property type="match status" value="1"/>
</dbReference>
<evidence type="ECO:0000259" key="2">
    <source>
        <dbReference type="Pfam" id="PF00076"/>
    </source>
</evidence>
<organism evidence="3 4">
    <name type="scientific">Coemansia spiralis</name>
    <dbReference type="NCBI Taxonomy" id="417178"/>
    <lineage>
        <taxon>Eukaryota</taxon>
        <taxon>Fungi</taxon>
        <taxon>Fungi incertae sedis</taxon>
        <taxon>Zoopagomycota</taxon>
        <taxon>Kickxellomycotina</taxon>
        <taxon>Kickxellomycetes</taxon>
        <taxon>Kickxellales</taxon>
        <taxon>Kickxellaceae</taxon>
        <taxon>Coemansia</taxon>
    </lineage>
</organism>
<dbReference type="SUPFAM" id="SSF54928">
    <property type="entry name" value="RNA-binding domain, RBD"/>
    <property type="match status" value="1"/>
</dbReference>
<feature type="domain" description="RRM" evidence="2">
    <location>
        <begin position="24"/>
        <end position="55"/>
    </location>
</feature>
<protein>
    <recommendedName>
        <fullName evidence="2">RRM domain-containing protein</fullName>
    </recommendedName>
</protein>
<dbReference type="Proteomes" id="UP001151518">
    <property type="component" value="Unassembled WGS sequence"/>
</dbReference>
<dbReference type="AlphaFoldDB" id="A0A9W8KZ47"/>
<dbReference type="InterPro" id="IPR035979">
    <property type="entry name" value="RBD_domain_sf"/>
</dbReference>
<name>A0A9W8KZ47_9FUNG</name>
<evidence type="ECO:0000313" key="4">
    <source>
        <dbReference type="Proteomes" id="UP001151518"/>
    </source>
</evidence>
<dbReference type="InterPro" id="IPR012677">
    <property type="entry name" value="Nucleotide-bd_a/b_plait_sf"/>
</dbReference>
<dbReference type="InterPro" id="IPR000504">
    <property type="entry name" value="RRM_dom"/>
</dbReference>
<gene>
    <name evidence="3" type="ORF">GGI25_002402</name>
</gene>
<comment type="caution">
    <text evidence="3">The sequence shown here is derived from an EMBL/GenBank/DDBJ whole genome shotgun (WGS) entry which is preliminary data.</text>
</comment>
<dbReference type="Gene3D" id="3.30.70.330">
    <property type="match status" value="1"/>
</dbReference>
<proteinExistence type="predicted"/>
<feature type="compositionally biased region" description="Basic and acidic residues" evidence="1">
    <location>
        <begin position="148"/>
        <end position="160"/>
    </location>
</feature>
<feature type="region of interest" description="Disordered" evidence="1">
    <location>
        <begin position="119"/>
        <end position="177"/>
    </location>
</feature>